<dbReference type="STRING" id="372326.A0A1V4KMV7"/>
<accession>A0A1V4KMV7</accession>
<dbReference type="PANTHER" id="PTHR46269:SF3">
    <property type="entry name" value="EPIPHYCAN"/>
    <property type="match status" value="1"/>
</dbReference>
<keyword evidence="5" id="KW-0433">Leucine-rich repeat</keyword>
<reference evidence="12 13" key="1">
    <citation type="submission" date="2016-02" db="EMBL/GenBank/DDBJ databases">
        <title>Band-tailed pigeon sequencing and assembly.</title>
        <authorList>
            <person name="Soares A.E."/>
            <person name="Novak B.J."/>
            <person name="Rice E.S."/>
            <person name="O'Connell B."/>
            <person name="Chang D."/>
            <person name="Weber S."/>
            <person name="Shapiro B."/>
        </authorList>
    </citation>
    <scope>NUCLEOTIDE SEQUENCE [LARGE SCALE GENOMIC DNA]</scope>
    <source>
        <strain evidence="12">BTP2013</strain>
        <tissue evidence="12">Blood</tissue>
    </source>
</reference>
<dbReference type="InterPro" id="IPR003591">
    <property type="entry name" value="Leu-rich_rpt_typical-subtyp"/>
</dbReference>
<dbReference type="GO" id="GO:0060348">
    <property type="term" value="P:bone development"/>
    <property type="evidence" value="ECO:0007669"/>
    <property type="project" value="TreeGrafter"/>
</dbReference>
<feature type="region of interest" description="Disordered" evidence="10">
    <location>
        <begin position="130"/>
        <end position="161"/>
    </location>
</feature>
<comment type="caution">
    <text evidence="12">The sequence shown here is derived from an EMBL/GenBank/DDBJ whole genome shotgun (WGS) entry which is preliminary data.</text>
</comment>
<keyword evidence="4" id="KW-0272">Extracellular matrix</keyword>
<name>A0A1V4KMV7_PATFA</name>
<evidence type="ECO:0000256" key="10">
    <source>
        <dbReference type="SAM" id="MobiDB-lite"/>
    </source>
</evidence>
<feature type="domain" description="LRRNT" evidence="11">
    <location>
        <begin position="171"/>
        <end position="201"/>
    </location>
</feature>
<dbReference type="AlphaFoldDB" id="A0A1V4KMV7"/>
<dbReference type="OrthoDB" id="676979at2759"/>
<comment type="similarity">
    <text evidence="2">Belongs to the small leucine-rich proteoglycan (SLRP) family. SLRP class III subfamily.</text>
</comment>
<evidence type="ECO:0000259" key="11">
    <source>
        <dbReference type="SMART" id="SM00013"/>
    </source>
</evidence>
<comment type="subcellular location">
    <subcellularLocation>
        <location evidence="1">Secreted</location>
        <location evidence="1">Extracellular space</location>
        <location evidence="1">Extracellular matrix</location>
    </subcellularLocation>
</comment>
<evidence type="ECO:0000313" key="13">
    <source>
        <dbReference type="Proteomes" id="UP000190648"/>
    </source>
</evidence>
<dbReference type="PROSITE" id="PS51450">
    <property type="entry name" value="LRR"/>
    <property type="match status" value="2"/>
</dbReference>
<dbReference type="InterPro" id="IPR043547">
    <property type="entry name" value="Mimecan/Epiphycan/Opticin"/>
</dbReference>
<evidence type="ECO:0000313" key="12">
    <source>
        <dbReference type="EMBL" id="OPJ85802.1"/>
    </source>
</evidence>
<keyword evidence="8" id="KW-1015">Disulfide bond</keyword>
<dbReference type="Proteomes" id="UP000190648">
    <property type="component" value="Unassembled WGS sequence"/>
</dbReference>
<dbReference type="GO" id="GO:0031012">
    <property type="term" value="C:extracellular matrix"/>
    <property type="evidence" value="ECO:0007669"/>
    <property type="project" value="TreeGrafter"/>
</dbReference>
<evidence type="ECO:0000256" key="1">
    <source>
        <dbReference type="ARBA" id="ARBA00004498"/>
    </source>
</evidence>
<keyword evidence="6" id="KW-0732">Signal</keyword>
<protein>
    <submittedName>
        <fullName evidence="12">Epiphycan</fullName>
    </submittedName>
</protein>
<dbReference type="Pfam" id="PF13855">
    <property type="entry name" value="LRR_8"/>
    <property type="match status" value="1"/>
</dbReference>
<organism evidence="12 13">
    <name type="scientific">Patagioenas fasciata monilis</name>
    <dbReference type="NCBI Taxonomy" id="372326"/>
    <lineage>
        <taxon>Eukaryota</taxon>
        <taxon>Metazoa</taxon>
        <taxon>Chordata</taxon>
        <taxon>Craniata</taxon>
        <taxon>Vertebrata</taxon>
        <taxon>Euteleostomi</taxon>
        <taxon>Archelosauria</taxon>
        <taxon>Archosauria</taxon>
        <taxon>Dinosauria</taxon>
        <taxon>Saurischia</taxon>
        <taxon>Theropoda</taxon>
        <taxon>Coelurosauria</taxon>
        <taxon>Aves</taxon>
        <taxon>Neognathae</taxon>
        <taxon>Neoaves</taxon>
        <taxon>Columbimorphae</taxon>
        <taxon>Columbiformes</taxon>
        <taxon>Columbidae</taxon>
        <taxon>Patagioenas</taxon>
    </lineage>
</organism>
<keyword evidence="9" id="KW-0325">Glycoprotein</keyword>
<dbReference type="InterPro" id="IPR000372">
    <property type="entry name" value="LRRNT"/>
</dbReference>
<evidence type="ECO:0000256" key="6">
    <source>
        <dbReference type="ARBA" id="ARBA00022729"/>
    </source>
</evidence>
<evidence type="ECO:0000256" key="4">
    <source>
        <dbReference type="ARBA" id="ARBA00022530"/>
    </source>
</evidence>
<proteinExistence type="inferred from homology"/>
<evidence type="ECO:0000256" key="8">
    <source>
        <dbReference type="ARBA" id="ARBA00023157"/>
    </source>
</evidence>
<keyword evidence="13" id="KW-1185">Reference proteome</keyword>
<keyword evidence="7" id="KW-0677">Repeat</keyword>
<dbReference type="Gene3D" id="3.80.10.10">
    <property type="entry name" value="Ribonuclease Inhibitor"/>
    <property type="match status" value="1"/>
</dbReference>
<dbReference type="EMBL" id="LSYS01002736">
    <property type="protein sequence ID" value="OPJ85802.1"/>
    <property type="molecule type" value="Genomic_DNA"/>
</dbReference>
<evidence type="ECO:0000256" key="7">
    <source>
        <dbReference type="ARBA" id="ARBA00022737"/>
    </source>
</evidence>
<evidence type="ECO:0000256" key="2">
    <source>
        <dbReference type="ARBA" id="ARBA00006912"/>
    </source>
</evidence>
<keyword evidence="3" id="KW-0964">Secreted</keyword>
<dbReference type="Pfam" id="PF01462">
    <property type="entry name" value="LRRNT"/>
    <property type="match status" value="1"/>
</dbReference>
<dbReference type="PANTHER" id="PTHR46269">
    <property type="entry name" value="EPIPHYCAN-RELATED"/>
    <property type="match status" value="1"/>
</dbReference>
<dbReference type="FunFam" id="3.80.10.10:FF:000167">
    <property type="entry name" value="epiphycan"/>
    <property type="match status" value="1"/>
</dbReference>
<evidence type="ECO:0000256" key="5">
    <source>
        <dbReference type="ARBA" id="ARBA00022614"/>
    </source>
</evidence>
<evidence type="ECO:0000256" key="3">
    <source>
        <dbReference type="ARBA" id="ARBA00022525"/>
    </source>
</evidence>
<evidence type="ECO:0000256" key="9">
    <source>
        <dbReference type="ARBA" id="ARBA00023180"/>
    </source>
</evidence>
<sequence length="376" mass="42588">MPVTTAVCMTLGGRNTHTKRSAASGLLQGKHHPDCHTCTTAEQPSHLLLHICVDPGRDIRMQTFANIFLGFFIFESVRAAPITDTVVYDSEFYDIPLGELPHPFVYDENKQSDQLETEIGTALPSVIQESYSSAPLTEEPEEEASTPKLIDGSSAQGSGVLGPQTQDGLPTCLLCTCIGTTVYCDDHELDAVPPLPKKTMYFYSRYNRIRKINRNDFANLNKLKRIDLTANFISEIHEDAFRRLPQLEELVLRDNRIRQLPELPSTLTFIDVSKNRLGRNGIRNEAFKDLHELQHLYITDNNLDHIPLPLPESLQALHLQNNNIQEMHEDTFCKMKDFSYVRRALEDIRLDGNPINLSRTPYAYMCLPRLPVGNLI</sequence>
<dbReference type="Pfam" id="PF00560">
    <property type="entry name" value="LRR_1"/>
    <property type="match status" value="1"/>
</dbReference>
<dbReference type="GO" id="GO:0061975">
    <property type="term" value="P:articular cartilage development"/>
    <property type="evidence" value="ECO:0007669"/>
    <property type="project" value="TreeGrafter"/>
</dbReference>
<dbReference type="SUPFAM" id="SSF52058">
    <property type="entry name" value="L domain-like"/>
    <property type="match status" value="1"/>
</dbReference>
<dbReference type="InterPro" id="IPR001611">
    <property type="entry name" value="Leu-rich_rpt"/>
</dbReference>
<dbReference type="InterPro" id="IPR032675">
    <property type="entry name" value="LRR_dom_sf"/>
</dbReference>
<dbReference type="SMART" id="SM00369">
    <property type="entry name" value="LRR_TYP"/>
    <property type="match status" value="4"/>
</dbReference>
<gene>
    <name evidence="12" type="primary">EPYC</name>
    <name evidence="12" type="ORF">AV530_013913</name>
</gene>
<dbReference type="GO" id="GO:0005615">
    <property type="term" value="C:extracellular space"/>
    <property type="evidence" value="ECO:0007669"/>
    <property type="project" value="TreeGrafter"/>
</dbReference>
<dbReference type="SMART" id="SM00013">
    <property type="entry name" value="LRRNT"/>
    <property type="match status" value="1"/>
</dbReference>